<evidence type="ECO:0000313" key="2">
    <source>
        <dbReference type="Proteomes" id="UP000004471"/>
    </source>
</evidence>
<protein>
    <submittedName>
        <fullName evidence="1">Amino acid adenylation</fullName>
    </submittedName>
</protein>
<reference evidence="1 2" key="1">
    <citation type="journal article" date="2011" name="PLoS Pathog.">
        <title>Dynamic evolution of pathogenicity revealed by sequencing and comparative genomics of 19 Pseudomonas syringae isolates.</title>
        <authorList>
            <person name="Baltrus D.A."/>
            <person name="Nishimura M.T."/>
            <person name="Romanchuk A."/>
            <person name="Chang J.H."/>
            <person name="Mukhtar M.S."/>
            <person name="Cherkis K."/>
            <person name="Roach J."/>
            <person name="Grant S.R."/>
            <person name="Jones C.D."/>
            <person name="Dangl J.L."/>
        </authorList>
    </citation>
    <scope>NUCLEOTIDE SEQUENCE [LARGE SCALE GENOMIC DNA]</scope>
    <source>
        <strain evidence="2">M301072PT</strain>
    </source>
</reference>
<dbReference type="InterPro" id="IPR023213">
    <property type="entry name" value="CAT-like_dom_sf"/>
</dbReference>
<feature type="non-terminal residue" evidence="1">
    <location>
        <position position="1"/>
    </location>
</feature>
<dbReference type="AlphaFoldDB" id="F3G0Y9"/>
<dbReference type="Gene3D" id="3.30.559.10">
    <property type="entry name" value="Chloramphenicol acetyltransferase-like domain"/>
    <property type="match status" value="1"/>
</dbReference>
<comment type="caution">
    <text evidence="1">The sequence shown here is derived from an EMBL/GenBank/DDBJ whole genome shotgun (WGS) entry which is preliminary data.</text>
</comment>
<name>F3G0Y9_PSESX</name>
<dbReference type="SUPFAM" id="SSF52777">
    <property type="entry name" value="CoA-dependent acyltransferases"/>
    <property type="match status" value="1"/>
</dbReference>
<dbReference type="EMBL" id="AEAH01004471">
    <property type="protein sequence ID" value="EGH36131.1"/>
    <property type="molecule type" value="Genomic_DNA"/>
</dbReference>
<gene>
    <name evidence="1" type="ORF">PSYJA_46541</name>
</gene>
<accession>F3G0Y9</accession>
<evidence type="ECO:0000313" key="1">
    <source>
        <dbReference type="EMBL" id="EGH36131.1"/>
    </source>
</evidence>
<sequence>KQRLWFLAQMEGGNQAYNIPLALSLQGSLDVAAF</sequence>
<proteinExistence type="predicted"/>
<organism evidence="1 2">
    <name type="scientific">Pseudomonas syringae pv. japonica str. M301072</name>
    <dbReference type="NCBI Taxonomy" id="629262"/>
    <lineage>
        <taxon>Bacteria</taxon>
        <taxon>Pseudomonadati</taxon>
        <taxon>Pseudomonadota</taxon>
        <taxon>Gammaproteobacteria</taxon>
        <taxon>Pseudomonadales</taxon>
        <taxon>Pseudomonadaceae</taxon>
        <taxon>Pseudomonas</taxon>
        <taxon>Pseudomonas syringae</taxon>
    </lineage>
</organism>
<dbReference type="Proteomes" id="UP000004471">
    <property type="component" value="Unassembled WGS sequence"/>
</dbReference>
<feature type="non-terminal residue" evidence="1">
    <location>
        <position position="34"/>
    </location>
</feature>